<protein>
    <submittedName>
        <fullName evidence="2">Uncharacterized protein</fullName>
    </submittedName>
</protein>
<feature type="transmembrane region" description="Helical" evidence="1">
    <location>
        <begin position="25"/>
        <end position="48"/>
    </location>
</feature>
<keyword evidence="3" id="KW-1185">Reference proteome</keyword>
<comment type="caution">
    <text evidence="2">The sequence shown here is derived from an EMBL/GenBank/DDBJ whole genome shotgun (WGS) entry which is preliminary data.</text>
</comment>
<gene>
    <name evidence="2" type="ORF">JOL62DRAFT_509140</name>
</gene>
<accession>A0ABR1MYQ0</accession>
<sequence length="189" mass="20882">MVFLTAIGPWKSTIEPPKVAIYQQWLPTILALSVHAIPFAAAITMLSINLRTTYPKTHVSATSLQYLAKALELSTQASIGTTTLAYLRKEYISSDGIPFGAITAGLQINNLSYLWSLDFFGSLSSPTFRRRRKIIFTAFVFFATLLTATVGPAIATCLIPRPMYEFGDMHINITESTLYPQLIEATNVL</sequence>
<dbReference type="Proteomes" id="UP001367316">
    <property type="component" value="Unassembled WGS sequence"/>
</dbReference>
<evidence type="ECO:0000256" key="1">
    <source>
        <dbReference type="SAM" id="Phobius"/>
    </source>
</evidence>
<keyword evidence="1" id="KW-0472">Membrane</keyword>
<reference evidence="2 3" key="1">
    <citation type="submission" date="2024-04" db="EMBL/GenBank/DDBJ databases">
        <title>Phyllosticta paracitricarpa is synonymous to the EU quarantine fungus P. citricarpa based on phylogenomic analyses.</title>
        <authorList>
            <consortium name="Lawrence Berkeley National Laboratory"/>
            <person name="Van ingen-buijs V.A."/>
            <person name="Van westerhoven A.C."/>
            <person name="Haridas S."/>
            <person name="Skiadas P."/>
            <person name="Martin F."/>
            <person name="Groenewald J.Z."/>
            <person name="Crous P.W."/>
            <person name="Seidl M.F."/>
        </authorList>
    </citation>
    <scope>NUCLEOTIDE SEQUENCE [LARGE SCALE GENOMIC DNA]</scope>
    <source>
        <strain evidence="2 3">CBS 141358</strain>
    </source>
</reference>
<evidence type="ECO:0000313" key="2">
    <source>
        <dbReference type="EMBL" id="KAK7607317.1"/>
    </source>
</evidence>
<keyword evidence="1" id="KW-0812">Transmembrane</keyword>
<name>A0ABR1MYQ0_9PEZI</name>
<dbReference type="EMBL" id="JBBPBF010000037">
    <property type="protein sequence ID" value="KAK7607317.1"/>
    <property type="molecule type" value="Genomic_DNA"/>
</dbReference>
<organism evidence="2 3">
    <name type="scientific">Phyllosticta paracitricarpa</name>
    <dbReference type="NCBI Taxonomy" id="2016321"/>
    <lineage>
        <taxon>Eukaryota</taxon>
        <taxon>Fungi</taxon>
        <taxon>Dikarya</taxon>
        <taxon>Ascomycota</taxon>
        <taxon>Pezizomycotina</taxon>
        <taxon>Dothideomycetes</taxon>
        <taxon>Dothideomycetes incertae sedis</taxon>
        <taxon>Botryosphaeriales</taxon>
        <taxon>Phyllostictaceae</taxon>
        <taxon>Phyllosticta</taxon>
    </lineage>
</organism>
<evidence type="ECO:0000313" key="3">
    <source>
        <dbReference type="Proteomes" id="UP001367316"/>
    </source>
</evidence>
<proteinExistence type="predicted"/>
<feature type="transmembrane region" description="Helical" evidence="1">
    <location>
        <begin position="134"/>
        <end position="155"/>
    </location>
</feature>
<feature type="non-terminal residue" evidence="2">
    <location>
        <position position="189"/>
    </location>
</feature>
<keyword evidence="1" id="KW-1133">Transmembrane helix</keyword>